<organism evidence="4 5">
    <name type="scientific">Helicobacter mastomyrinus</name>
    <dbReference type="NCBI Taxonomy" id="287948"/>
    <lineage>
        <taxon>Bacteria</taxon>
        <taxon>Pseudomonadati</taxon>
        <taxon>Campylobacterota</taxon>
        <taxon>Epsilonproteobacteria</taxon>
        <taxon>Campylobacterales</taxon>
        <taxon>Helicobacteraceae</taxon>
        <taxon>Helicobacter</taxon>
    </lineage>
</organism>
<dbReference type="InterPro" id="IPR036514">
    <property type="entry name" value="SGNH_hydro_sf"/>
</dbReference>
<proteinExistence type="predicted"/>
<keyword evidence="5" id="KW-1185">Reference proteome</keyword>
<evidence type="ECO:0000313" key="5">
    <source>
        <dbReference type="Proteomes" id="UP001434737"/>
    </source>
</evidence>
<dbReference type="InterPro" id="IPR013830">
    <property type="entry name" value="SGNH_hydro"/>
</dbReference>
<feature type="chain" id="PRO_5045664050" evidence="1">
    <location>
        <begin position="17"/>
        <end position="403"/>
    </location>
</feature>
<evidence type="ECO:0000313" key="4">
    <source>
        <dbReference type="EMBL" id="XAM18855.1"/>
    </source>
</evidence>
<evidence type="ECO:0000259" key="2">
    <source>
        <dbReference type="Pfam" id="PF13472"/>
    </source>
</evidence>
<dbReference type="RefSeq" id="WP_343354093.1">
    <property type="nucleotide sequence ID" value="NZ_CP145316.1"/>
</dbReference>
<protein>
    <submittedName>
        <fullName evidence="4">GDSL-type esterase/lipase family protein</fullName>
    </submittedName>
</protein>
<name>A0ABZ3F835_9HELI</name>
<keyword evidence="1" id="KW-0732">Signal</keyword>
<sequence>MKICLLYLCLCVFAFCADYPLKSIGIALGKPEQVAKIPTLSKNLLESTSGIKNYQNGISPTFKAKLQTRENLIIRILGDSHIAGDFISHRLRGLMFEEYTFGLVYPLFPAYHQHIALKHESSNFEVLNSRDNELDEYPLGGIVAKPIELPAHITLSPQNTTEQTLSKIIFKSTNQNSALVIEDSAKQQFIINAKHPFVWQILTLKLRYPITIHALNEKVLLGGLFISNEEGANNIIENLGINGAKADIWLKWDKELFMQQMRILPADLYILCYGSNDALYSNFNEALFLKNYGNLIDTIKAANPNANILLLSPPPVVQKVSNATKRKKAVYKLTKNANPVKTAIAKLAKEKQIMLFSMEDFINESGGKAKWESANLAKPDVHLLPNGYRLIADKLYYELMKLE</sequence>
<dbReference type="Gene3D" id="2.60.120.1360">
    <property type="match status" value="1"/>
</dbReference>
<evidence type="ECO:0000259" key="3">
    <source>
        <dbReference type="Pfam" id="PF22753"/>
    </source>
</evidence>
<dbReference type="InterPro" id="IPR055041">
    <property type="entry name" value="Ape1_N"/>
</dbReference>
<dbReference type="SUPFAM" id="SSF52266">
    <property type="entry name" value="SGNH hydrolase"/>
    <property type="match status" value="1"/>
</dbReference>
<feature type="domain" description="SGNH hydrolase-type esterase" evidence="2">
    <location>
        <begin position="233"/>
        <end position="390"/>
    </location>
</feature>
<dbReference type="Pfam" id="PF22753">
    <property type="entry name" value="Ape1_N"/>
    <property type="match status" value="1"/>
</dbReference>
<feature type="signal peptide" evidence="1">
    <location>
        <begin position="1"/>
        <end position="16"/>
    </location>
</feature>
<dbReference type="Gene3D" id="3.40.50.1110">
    <property type="entry name" value="SGNH hydrolase"/>
    <property type="match status" value="1"/>
</dbReference>
<evidence type="ECO:0000256" key="1">
    <source>
        <dbReference type="SAM" id="SignalP"/>
    </source>
</evidence>
<dbReference type="EMBL" id="CP145316">
    <property type="protein sequence ID" value="XAM18855.1"/>
    <property type="molecule type" value="Genomic_DNA"/>
</dbReference>
<feature type="domain" description="Peptidoglycan O-acetylesterase N-terminal" evidence="3">
    <location>
        <begin position="102"/>
        <end position="211"/>
    </location>
</feature>
<dbReference type="Pfam" id="PF13472">
    <property type="entry name" value="Lipase_GDSL_2"/>
    <property type="match status" value="1"/>
</dbReference>
<dbReference type="Proteomes" id="UP001434737">
    <property type="component" value="Chromosome"/>
</dbReference>
<reference evidence="4 5" key="1">
    <citation type="submission" date="2024-02" db="EMBL/GenBank/DDBJ databases">
        <title>Genome and pathogenicity analysis of Helicobacter mastomyrinus isolated from mice.</title>
        <authorList>
            <person name="Zhu L."/>
        </authorList>
    </citation>
    <scope>NUCLEOTIDE SEQUENCE [LARGE SCALE GENOMIC DNA]</scope>
    <source>
        <strain evidence="4 5">Hm-17</strain>
    </source>
</reference>
<gene>
    <name evidence="4" type="ORF">V3I05_04025</name>
</gene>
<accession>A0ABZ3F835</accession>